<dbReference type="Pfam" id="PF18895">
    <property type="entry name" value="T4SS_pilin"/>
    <property type="match status" value="1"/>
</dbReference>
<keyword evidence="1" id="KW-0812">Transmembrane</keyword>
<dbReference type="AlphaFoldDB" id="A0A1F6XQM1"/>
<protein>
    <submittedName>
        <fullName evidence="2">Uncharacterized protein</fullName>
    </submittedName>
</protein>
<name>A0A1F6XQM1_9BACT</name>
<proteinExistence type="predicted"/>
<sequence>MNFSLVAVAYADFDAVLRKVNQTILNPLIALLFAVALVMFIWGVVEFTANAGNEEKRTTGRQHILWGIVGMIIMISVFGIMRLITGTIGSDVPIP</sequence>
<gene>
    <name evidence="2" type="ORF">A3I25_00020</name>
</gene>
<reference evidence="2 3" key="1">
    <citation type="journal article" date="2016" name="Nat. Commun.">
        <title>Thousands of microbial genomes shed light on interconnected biogeochemical processes in an aquifer system.</title>
        <authorList>
            <person name="Anantharaman K."/>
            <person name="Brown C.T."/>
            <person name="Hug L.A."/>
            <person name="Sharon I."/>
            <person name="Castelle C.J."/>
            <person name="Probst A.J."/>
            <person name="Thomas B.C."/>
            <person name="Singh A."/>
            <person name="Wilkins M.J."/>
            <person name="Karaoz U."/>
            <person name="Brodie E.L."/>
            <person name="Williams K.H."/>
            <person name="Hubbard S.S."/>
            <person name="Banfield J.F."/>
        </authorList>
    </citation>
    <scope>NUCLEOTIDE SEQUENCE [LARGE SCALE GENOMIC DNA]</scope>
</reference>
<feature type="transmembrane region" description="Helical" evidence="1">
    <location>
        <begin position="64"/>
        <end position="84"/>
    </location>
</feature>
<dbReference type="InterPro" id="IPR043993">
    <property type="entry name" value="T4SS_pilin"/>
</dbReference>
<organism evidence="2 3">
    <name type="scientific">Candidatus Nomurabacteria bacterium RIFCSPLOWO2_02_FULL_42_17</name>
    <dbReference type="NCBI Taxonomy" id="1801789"/>
    <lineage>
        <taxon>Bacteria</taxon>
        <taxon>Candidatus Nomuraibacteriota</taxon>
    </lineage>
</organism>
<evidence type="ECO:0000313" key="3">
    <source>
        <dbReference type="Proteomes" id="UP000177195"/>
    </source>
</evidence>
<keyword evidence="1" id="KW-0472">Membrane</keyword>
<feature type="transmembrane region" description="Helical" evidence="1">
    <location>
        <begin position="24"/>
        <end position="44"/>
    </location>
</feature>
<evidence type="ECO:0000313" key="2">
    <source>
        <dbReference type="EMBL" id="OGI96405.1"/>
    </source>
</evidence>
<keyword evidence="1" id="KW-1133">Transmembrane helix</keyword>
<dbReference type="Proteomes" id="UP000177195">
    <property type="component" value="Unassembled WGS sequence"/>
</dbReference>
<dbReference type="EMBL" id="MFVN01000040">
    <property type="protein sequence ID" value="OGI96405.1"/>
    <property type="molecule type" value="Genomic_DNA"/>
</dbReference>
<accession>A0A1F6XQM1</accession>
<comment type="caution">
    <text evidence="2">The sequence shown here is derived from an EMBL/GenBank/DDBJ whole genome shotgun (WGS) entry which is preliminary data.</text>
</comment>
<evidence type="ECO:0000256" key="1">
    <source>
        <dbReference type="SAM" id="Phobius"/>
    </source>
</evidence>